<keyword evidence="5" id="KW-0808">Transferase</keyword>
<keyword evidence="8" id="KW-1133">Transmembrane helix</keyword>
<evidence type="ECO:0000313" key="10">
    <source>
        <dbReference type="EMBL" id="EWT01826.1"/>
    </source>
</evidence>
<comment type="subcellular location">
    <subcellularLocation>
        <location evidence="2">Cell membrane</location>
    </subcellularLocation>
</comment>
<evidence type="ECO:0000256" key="5">
    <source>
        <dbReference type="ARBA" id="ARBA00022679"/>
    </source>
</evidence>
<sequence length="344" mass="35367">MIIEAAVLSGGAALLVGVLGVLLVLAVARRSVAAAAVVAPLVVVGAVAAGVVAAARAMFINDHDRAVVLMVVATALPIAGAFGLIIARQVTRLSQRAADERAARERDREVEASRRELVAWVSHDLRTPLAGIRAMAEAIEDGVAPADGSYAARIRREADRMADMVGGLLSLSRLHAGALRLDRAPMDLADLVSDALASARVLAERRGVELSGTAPEGVLADIDPRELSRALSNLVTNAVTHTPPGGHVDVSLARSDHTATISVADECGGIPEDHLARVFEPGWRGTTARTPAEGEGAGLGLAVAQGIARAHGGDVTVANSGPGCRFELLVPLHAPSAASPAPRR</sequence>
<dbReference type="InterPro" id="IPR004358">
    <property type="entry name" value="Sig_transdc_His_kin-like_C"/>
</dbReference>
<dbReference type="OrthoDB" id="9806130at2"/>
<evidence type="ECO:0000256" key="3">
    <source>
        <dbReference type="ARBA" id="ARBA00012438"/>
    </source>
</evidence>
<dbReference type="InterPro" id="IPR036890">
    <property type="entry name" value="HATPase_C_sf"/>
</dbReference>
<dbReference type="Gene3D" id="1.10.287.130">
    <property type="match status" value="1"/>
</dbReference>
<evidence type="ECO:0000256" key="7">
    <source>
        <dbReference type="ARBA" id="ARBA00023012"/>
    </source>
</evidence>
<dbReference type="SUPFAM" id="SSF55874">
    <property type="entry name" value="ATPase domain of HSP90 chaperone/DNA topoisomerase II/histidine kinase"/>
    <property type="match status" value="1"/>
</dbReference>
<dbReference type="InterPro" id="IPR050736">
    <property type="entry name" value="Sensor_HK_Regulatory"/>
</dbReference>
<evidence type="ECO:0000259" key="9">
    <source>
        <dbReference type="PROSITE" id="PS50109"/>
    </source>
</evidence>
<gene>
    <name evidence="10" type="ORF">N865_08175</name>
</gene>
<keyword evidence="6 10" id="KW-0418">Kinase</keyword>
<feature type="transmembrane region" description="Helical" evidence="8">
    <location>
        <begin position="35"/>
        <end position="60"/>
    </location>
</feature>
<feature type="domain" description="Histidine kinase" evidence="9">
    <location>
        <begin position="120"/>
        <end position="334"/>
    </location>
</feature>
<reference evidence="10 11" key="1">
    <citation type="submission" date="2013-08" db="EMBL/GenBank/DDBJ databases">
        <title>Intrasporangium oryzae NRRL B-24470.</title>
        <authorList>
            <person name="Liu H."/>
            <person name="Wang G."/>
        </authorList>
    </citation>
    <scope>NUCLEOTIDE SEQUENCE [LARGE SCALE GENOMIC DNA]</scope>
    <source>
        <strain evidence="10 11">NRRL B-24470</strain>
    </source>
</reference>
<dbReference type="PANTHER" id="PTHR43711">
    <property type="entry name" value="TWO-COMPONENT HISTIDINE KINASE"/>
    <property type="match status" value="1"/>
</dbReference>
<name>W9G6K8_9MICO</name>
<comment type="caution">
    <text evidence="10">The sequence shown here is derived from an EMBL/GenBank/DDBJ whole genome shotgun (WGS) entry which is preliminary data.</text>
</comment>
<evidence type="ECO:0000256" key="6">
    <source>
        <dbReference type="ARBA" id="ARBA00022777"/>
    </source>
</evidence>
<dbReference type="EMBL" id="AWSA01000017">
    <property type="protein sequence ID" value="EWT01826.1"/>
    <property type="molecule type" value="Genomic_DNA"/>
</dbReference>
<dbReference type="AlphaFoldDB" id="W9G6K8"/>
<accession>W9G6K8</accession>
<dbReference type="Pfam" id="PF02518">
    <property type="entry name" value="HATPase_c"/>
    <property type="match status" value="1"/>
</dbReference>
<dbReference type="eggNOG" id="COG2205">
    <property type="taxonomic scope" value="Bacteria"/>
</dbReference>
<dbReference type="GO" id="GO:0005886">
    <property type="term" value="C:plasma membrane"/>
    <property type="evidence" value="ECO:0007669"/>
    <property type="project" value="UniProtKB-SubCell"/>
</dbReference>
<evidence type="ECO:0000256" key="1">
    <source>
        <dbReference type="ARBA" id="ARBA00000085"/>
    </source>
</evidence>
<dbReference type="SUPFAM" id="SSF47384">
    <property type="entry name" value="Homodimeric domain of signal transducing histidine kinase"/>
    <property type="match status" value="1"/>
</dbReference>
<dbReference type="RefSeq" id="WP_034804821.1">
    <property type="nucleotide sequence ID" value="NZ_AWSA01000017.1"/>
</dbReference>
<dbReference type="PRINTS" id="PR00344">
    <property type="entry name" value="BCTRLSENSOR"/>
</dbReference>
<keyword evidence="11" id="KW-1185">Reference proteome</keyword>
<dbReference type="InterPro" id="IPR003661">
    <property type="entry name" value="HisK_dim/P_dom"/>
</dbReference>
<organism evidence="10 11">
    <name type="scientific">Intrasporangium oryzae NRRL B-24470</name>
    <dbReference type="NCBI Taxonomy" id="1386089"/>
    <lineage>
        <taxon>Bacteria</taxon>
        <taxon>Bacillati</taxon>
        <taxon>Actinomycetota</taxon>
        <taxon>Actinomycetes</taxon>
        <taxon>Micrococcales</taxon>
        <taxon>Intrasporangiaceae</taxon>
        <taxon>Intrasporangium</taxon>
    </lineage>
</organism>
<dbReference type="GO" id="GO:0000155">
    <property type="term" value="F:phosphorelay sensor kinase activity"/>
    <property type="evidence" value="ECO:0007669"/>
    <property type="project" value="InterPro"/>
</dbReference>
<evidence type="ECO:0000256" key="2">
    <source>
        <dbReference type="ARBA" id="ARBA00004236"/>
    </source>
</evidence>
<dbReference type="CDD" id="cd00075">
    <property type="entry name" value="HATPase"/>
    <property type="match status" value="1"/>
</dbReference>
<keyword evidence="4" id="KW-0597">Phosphoprotein</keyword>
<dbReference type="Pfam" id="PF00512">
    <property type="entry name" value="HisKA"/>
    <property type="match status" value="1"/>
</dbReference>
<keyword evidence="8" id="KW-0472">Membrane</keyword>
<dbReference type="Gene3D" id="3.30.565.10">
    <property type="entry name" value="Histidine kinase-like ATPase, C-terminal domain"/>
    <property type="match status" value="1"/>
</dbReference>
<dbReference type="SMART" id="SM00387">
    <property type="entry name" value="HATPase_c"/>
    <property type="match status" value="1"/>
</dbReference>
<proteinExistence type="predicted"/>
<comment type="catalytic activity">
    <reaction evidence="1">
        <text>ATP + protein L-histidine = ADP + protein N-phospho-L-histidine.</text>
        <dbReference type="EC" id="2.7.13.3"/>
    </reaction>
</comment>
<dbReference type="InterPro" id="IPR036097">
    <property type="entry name" value="HisK_dim/P_sf"/>
</dbReference>
<feature type="transmembrane region" description="Helical" evidence="8">
    <location>
        <begin position="66"/>
        <end position="87"/>
    </location>
</feature>
<dbReference type="PANTHER" id="PTHR43711:SF1">
    <property type="entry name" value="HISTIDINE KINASE 1"/>
    <property type="match status" value="1"/>
</dbReference>
<evidence type="ECO:0000313" key="11">
    <source>
        <dbReference type="Proteomes" id="UP000019489"/>
    </source>
</evidence>
<dbReference type="PROSITE" id="PS50109">
    <property type="entry name" value="HIS_KIN"/>
    <property type="match status" value="1"/>
</dbReference>
<dbReference type="SMART" id="SM00388">
    <property type="entry name" value="HisKA"/>
    <property type="match status" value="1"/>
</dbReference>
<dbReference type="STRING" id="1386089.N865_08175"/>
<dbReference type="PATRIC" id="fig|1386089.3.peg.1953"/>
<evidence type="ECO:0000256" key="8">
    <source>
        <dbReference type="SAM" id="Phobius"/>
    </source>
</evidence>
<dbReference type="CDD" id="cd00082">
    <property type="entry name" value="HisKA"/>
    <property type="match status" value="1"/>
</dbReference>
<feature type="transmembrane region" description="Helical" evidence="8">
    <location>
        <begin position="6"/>
        <end position="28"/>
    </location>
</feature>
<keyword evidence="8" id="KW-0812">Transmembrane</keyword>
<protein>
    <recommendedName>
        <fullName evidence="3">histidine kinase</fullName>
        <ecNumber evidence="3">2.7.13.3</ecNumber>
    </recommendedName>
</protein>
<dbReference type="EC" id="2.7.13.3" evidence="3"/>
<dbReference type="Proteomes" id="UP000019489">
    <property type="component" value="Unassembled WGS sequence"/>
</dbReference>
<evidence type="ECO:0000256" key="4">
    <source>
        <dbReference type="ARBA" id="ARBA00022553"/>
    </source>
</evidence>
<keyword evidence="7" id="KW-0902">Two-component regulatory system</keyword>
<dbReference type="InterPro" id="IPR003594">
    <property type="entry name" value="HATPase_dom"/>
</dbReference>
<dbReference type="InterPro" id="IPR005467">
    <property type="entry name" value="His_kinase_dom"/>
</dbReference>